<evidence type="ECO:0000256" key="4">
    <source>
        <dbReference type="ARBA" id="ARBA00022801"/>
    </source>
</evidence>
<dbReference type="GO" id="GO:0003964">
    <property type="term" value="F:RNA-directed DNA polymerase activity"/>
    <property type="evidence" value="ECO:0007669"/>
    <property type="project" value="UniProtKB-KW"/>
</dbReference>
<evidence type="ECO:0000256" key="1">
    <source>
        <dbReference type="ARBA" id="ARBA00022670"/>
    </source>
</evidence>
<dbReference type="GO" id="GO:0003887">
    <property type="term" value="F:DNA-directed DNA polymerase activity"/>
    <property type="evidence" value="ECO:0007669"/>
    <property type="project" value="UniProtKB-KW"/>
</dbReference>
<evidence type="ECO:0008006" key="15">
    <source>
        <dbReference type="Google" id="ProtNLM"/>
    </source>
</evidence>
<dbReference type="GO" id="GO:0015074">
    <property type="term" value="P:DNA integration"/>
    <property type="evidence" value="ECO:0007669"/>
    <property type="project" value="UniProtKB-KW"/>
</dbReference>
<evidence type="ECO:0000256" key="6">
    <source>
        <dbReference type="ARBA" id="ARBA00022908"/>
    </source>
</evidence>
<keyword evidence="8" id="KW-0808">Transferase</keyword>
<proteinExistence type="predicted"/>
<organism evidence="14">
    <name type="scientific">Sesamum latifolium</name>
    <dbReference type="NCBI Taxonomy" id="2727402"/>
    <lineage>
        <taxon>Eukaryota</taxon>
        <taxon>Viridiplantae</taxon>
        <taxon>Streptophyta</taxon>
        <taxon>Embryophyta</taxon>
        <taxon>Tracheophyta</taxon>
        <taxon>Spermatophyta</taxon>
        <taxon>Magnoliopsida</taxon>
        <taxon>eudicotyledons</taxon>
        <taxon>Gunneridae</taxon>
        <taxon>Pentapetalae</taxon>
        <taxon>asterids</taxon>
        <taxon>lamiids</taxon>
        <taxon>Lamiales</taxon>
        <taxon>Pedaliaceae</taxon>
        <taxon>Sesamum</taxon>
    </lineage>
</organism>
<dbReference type="Gene3D" id="1.10.340.70">
    <property type="match status" value="1"/>
</dbReference>
<dbReference type="GO" id="GO:0006508">
    <property type="term" value="P:proteolysis"/>
    <property type="evidence" value="ECO:0007669"/>
    <property type="project" value="UniProtKB-KW"/>
</dbReference>
<evidence type="ECO:0000256" key="7">
    <source>
        <dbReference type="ARBA" id="ARBA00022918"/>
    </source>
</evidence>
<keyword evidence="3" id="KW-0064">Aspartyl protease</keyword>
<reference evidence="14" key="2">
    <citation type="journal article" date="2024" name="Plant">
        <title>Genomic evolution and insights into agronomic trait innovations of Sesamum species.</title>
        <authorList>
            <person name="Miao H."/>
            <person name="Wang L."/>
            <person name="Qu L."/>
            <person name="Liu H."/>
            <person name="Sun Y."/>
            <person name="Le M."/>
            <person name="Wang Q."/>
            <person name="Wei S."/>
            <person name="Zheng Y."/>
            <person name="Lin W."/>
            <person name="Duan Y."/>
            <person name="Cao H."/>
            <person name="Xiong S."/>
            <person name="Wang X."/>
            <person name="Wei L."/>
            <person name="Li C."/>
            <person name="Ma Q."/>
            <person name="Ju M."/>
            <person name="Zhao R."/>
            <person name="Li G."/>
            <person name="Mu C."/>
            <person name="Tian Q."/>
            <person name="Mei H."/>
            <person name="Zhang T."/>
            <person name="Gao T."/>
            <person name="Zhang H."/>
        </authorList>
    </citation>
    <scope>NUCLEOTIDE SEQUENCE</scope>
    <source>
        <strain evidence="14">KEN1</strain>
    </source>
</reference>
<keyword evidence="7" id="KW-0695">RNA-directed DNA polymerase</keyword>
<dbReference type="AlphaFoldDB" id="A0AAW2TA43"/>
<evidence type="ECO:0000256" key="3">
    <source>
        <dbReference type="ARBA" id="ARBA00022750"/>
    </source>
</evidence>
<feature type="domain" description="Tf2-1-like SH3-like" evidence="13">
    <location>
        <begin position="174"/>
        <end position="213"/>
    </location>
</feature>
<dbReference type="InterPro" id="IPR041588">
    <property type="entry name" value="Integrase_H2C2"/>
</dbReference>
<evidence type="ECO:0000259" key="13">
    <source>
        <dbReference type="Pfam" id="PF24626"/>
    </source>
</evidence>
<dbReference type="GO" id="GO:0003677">
    <property type="term" value="F:DNA binding"/>
    <property type="evidence" value="ECO:0007669"/>
    <property type="project" value="UniProtKB-KW"/>
</dbReference>
<keyword evidence="8" id="KW-0548">Nucleotidyltransferase</keyword>
<feature type="region of interest" description="Disordered" evidence="11">
    <location>
        <begin position="1"/>
        <end position="24"/>
    </location>
</feature>
<keyword evidence="10" id="KW-0233">DNA recombination</keyword>
<dbReference type="Pfam" id="PF17921">
    <property type="entry name" value="Integrase_H2C2"/>
    <property type="match status" value="1"/>
</dbReference>
<accession>A0AAW2TA43</accession>
<dbReference type="Pfam" id="PF24626">
    <property type="entry name" value="SH3_Tf2-1"/>
    <property type="match status" value="1"/>
</dbReference>
<evidence type="ECO:0000256" key="10">
    <source>
        <dbReference type="ARBA" id="ARBA00023172"/>
    </source>
</evidence>
<evidence type="ECO:0000256" key="8">
    <source>
        <dbReference type="ARBA" id="ARBA00022932"/>
    </source>
</evidence>
<dbReference type="InterPro" id="IPR050951">
    <property type="entry name" value="Retrovirus_Pol_polyprotein"/>
</dbReference>
<gene>
    <name evidence="14" type="ORF">Slati_4188800</name>
</gene>
<evidence type="ECO:0000256" key="11">
    <source>
        <dbReference type="SAM" id="MobiDB-lite"/>
    </source>
</evidence>
<keyword evidence="1" id="KW-0645">Protease</keyword>
<evidence type="ECO:0000256" key="9">
    <source>
        <dbReference type="ARBA" id="ARBA00023125"/>
    </source>
</evidence>
<name>A0AAW2TA43_9LAMI</name>
<keyword evidence="5" id="KW-0460">Magnesium</keyword>
<evidence type="ECO:0000256" key="2">
    <source>
        <dbReference type="ARBA" id="ARBA00022723"/>
    </source>
</evidence>
<evidence type="ECO:0000313" key="14">
    <source>
        <dbReference type="EMBL" id="KAL0401589.1"/>
    </source>
</evidence>
<dbReference type="EMBL" id="JACGWN010000015">
    <property type="protein sequence ID" value="KAL0401589.1"/>
    <property type="molecule type" value="Genomic_DNA"/>
</dbReference>
<dbReference type="GO" id="GO:0046872">
    <property type="term" value="F:metal ion binding"/>
    <property type="evidence" value="ECO:0007669"/>
    <property type="project" value="UniProtKB-KW"/>
</dbReference>
<keyword evidence="6" id="KW-0229">DNA integration</keyword>
<keyword evidence="9" id="KW-0238">DNA-binding</keyword>
<comment type="caution">
    <text evidence="14">The sequence shown here is derived from an EMBL/GenBank/DDBJ whole genome shotgun (WGS) entry which is preliminary data.</text>
</comment>
<reference evidence="14" key="1">
    <citation type="submission" date="2020-06" db="EMBL/GenBank/DDBJ databases">
        <authorList>
            <person name="Li T."/>
            <person name="Hu X."/>
            <person name="Zhang T."/>
            <person name="Song X."/>
            <person name="Zhang H."/>
            <person name="Dai N."/>
            <person name="Sheng W."/>
            <person name="Hou X."/>
            <person name="Wei L."/>
        </authorList>
    </citation>
    <scope>NUCLEOTIDE SEQUENCE</scope>
    <source>
        <strain evidence="14">KEN1</strain>
        <tissue evidence="14">Leaf</tissue>
    </source>
</reference>
<dbReference type="PANTHER" id="PTHR37984:SF5">
    <property type="entry name" value="PROTEIN NYNRIN-LIKE"/>
    <property type="match status" value="1"/>
</dbReference>
<feature type="domain" description="Integrase zinc-binding" evidence="12">
    <location>
        <begin position="3"/>
        <end position="58"/>
    </location>
</feature>
<keyword evidence="2" id="KW-0479">Metal-binding</keyword>
<dbReference type="InterPro" id="IPR056924">
    <property type="entry name" value="SH3_Tf2-1"/>
</dbReference>
<keyword evidence="8" id="KW-0239">DNA-directed DNA polymerase</keyword>
<evidence type="ECO:0000256" key="5">
    <source>
        <dbReference type="ARBA" id="ARBA00022842"/>
    </source>
</evidence>
<dbReference type="GO" id="GO:0004190">
    <property type="term" value="F:aspartic-type endopeptidase activity"/>
    <property type="evidence" value="ECO:0007669"/>
    <property type="project" value="UniProtKB-KW"/>
</dbReference>
<evidence type="ECO:0000259" key="12">
    <source>
        <dbReference type="Pfam" id="PF17921"/>
    </source>
</evidence>
<sequence>MKELQKKSSRHYRTQPEGGHSGINGTYQRIKPLFYWSTMKSDVQNLVKECEVCQRSKHENNPYSGLLHPLPIPEQAWSSISMDFIEGLPNSEGKDFILVGWTGLKATLFQALYGYPPHQLSIGPYLQNHHTEVEKLMQERIKVLQLLKDNLHQAQHRMKMYADKKRSEREFEVGDEVFLKLQPYGQTSIALRKQLKLSAKYFGPYRVIHRVGKKKVGSKYFPLVNLPEFEDEVFKVYPAAILTRRLISRNNVGVPQVLIQWSHSSPDQAT</sequence>
<dbReference type="PANTHER" id="PTHR37984">
    <property type="entry name" value="PROTEIN CBG26694"/>
    <property type="match status" value="1"/>
</dbReference>
<keyword evidence="4" id="KW-0378">Hydrolase</keyword>
<dbReference type="GO" id="GO:0006310">
    <property type="term" value="P:DNA recombination"/>
    <property type="evidence" value="ECO:0007669"/>
    <property type="project" value="UniProtKB-KW"/>
</dbReference>
<protein>
    <recommendedName>
        <fullName evidence="15">Integrase zinc-binding domain-containing protein</fullName>
    </recommendedName>
</protein>